<keyword evidence="7" id="KW-1185">Reference proteome</keyword>
<dbReference type="PANTHER" id="PTHR34002">
    <property type="entry name" value="BLR1656 PROTEIN"/>
    <property type="match status" value="1"/>
</dbReference>
<keyword evidence="2" id="KW-0378">Hydrolase</keyword>
<comment type="similarity">
    <text evidence="1 2">Belongs to the glycosyl hydrolase 12 (cellulase H) family.</text>
</comment>
<dbReference type="InterPro" id="IPR013319">
    <property type="entry name" value="GH11/12"/>
</dbReference>
<dbReference type="SUPFAM" id="SSF49899">
    <property type="entry name" value="Concanavalin A-like lectins/glucanases"/>
    <property type="match status" value="1"/>
</dbReference>
<sequence>MKKKALYGLRHASASNTQHIYGGAGAISSTDKPIASTTIAGTQWSVCKGPNGSMMAYSLVASKQVENFEGDLMEFFNYLAKDQGSQILIKQRFVHADAVGRQQLVNRADTTAPAASSTSSSAEQTTPGPADPSTGSVCSR</sequence>
<dbReference type="AlphaFoldDB" id="A0A6A3YEB6"/>
<dbReference type="PANTHER" id="PTHR34002:SF9">
    <property type="entry name" value="XYLOGLUCAN-SPECIFIC ENDO-BETA-1,4-GLUCANASE A"/>
    <property type="match status" value="1"/>
</dbReference>
<evidence type="ECO:0000256" key="2">
    <source>
        <dbReference type="RuleBase" id="RU361163"/>
    </source>
</evidence>
<evidence type="ECO:0000256" key="3">
    <source>
        <dbReference type="SAM" id="MobiDB-lite"/>
    </source>
</evidence>
<gene>
    <name evidence="6" type="ORF">PF004_g7590</name>
    <name evidence="5" type="ORF">PF005_g8927</name>
    <name evidence="4" type="ORF">PF011_g6921</name>
</gene>
<dbReference type="Proteomes" id="UP000433483">
    <property type="component" value="Unassembled WGS sequence"/>
</dbReference>
<dbReference type="GO" id="GO:0000272">
    <property type="term" value="P:polysaccharide catabolic process"/>
    <property type="evidence" value="ECO:0007669"/>
    <property type="project" value="UniProtKB-KW"/>
</dbReference>
<evidence type="ECO:0000256" key="1">
    <source>
        <dbReference type="ARBA" id="ARBA00005519"/>
    </source>
</evidence>
<keyword evidence="2" id="KW-0326">Glycosidase</keyword>
<dbReference type="Gene3D" id="2.60.120.180">
    <property type="match status" value="1"/>
</dbReference>
<dbReference type="EMBL" id="QXFW01000299">
    <property type="protein sequence ID" value="KAE9016944.1"/>
    <property type="molecule type" value="Genomic_DNA"/>
</dbReference>
<comment type="caution">
    <text evidence="5">The sequence shown here is derived from an EMBL/GenBank/DDBJ whole genome shotgun (WGS) entry which is preliminary data.</text>
</comment>
<evidence type="ECO:0000313" key="4">
    <source>
        <dbReference type="EMBL" id="KAE9016944.1"/>
    </source>
</evidence>
<organism evidence="5 7">
    <name type="scientific">Phytophthora fragariae</name>
    <dbReference type="NCBI Taxonomy" id="53985"/>
    <lineage>
        <taxon>Eukaryota</taxon>
        <taxon>Sar</taxon>
        <taxon>Stramenopiles</taxon>
        <taxon>Oomycota</taxon>
        <taxon>Peronosporomycetes</taxon>
        <taxon>Peronosporales</taxon>
        <taxon>Peronosporaceae</taxon>
        <taxon>Phytophthora</taxon>
    </lineage>
</organism>
<dbReference type="Proteomes" id="UP000476176">
    <property type="component" value="Unassembled WGS sequence"/>
</dbReference>
<protein>
    <submittedName>
        <fullName evidence="5">Uncharacterized protein</fullName>
    </submittedName>
</protein>
<dbReference type="EMBL" id="QXGB01000392">
    <property type="protein sequence ID" value="KAE9216754.1"/>
    <property type="molecule type" value="Genomic_DNA"/>
</dbReference>
<name>A0A6A3YEB6_9STRA</name>
<keyword evidence="2" id="KW-0119">Carbohydrate metabolism</keyword>
<evidence type="ECO:0000313" key="5">
    <source>
        <dbReference type="EMBL" id="KAE9216754.1"/>
    </source>
</evidence>
<dbReference type="Proteomes" id="UP000460718">
    <property type="component" value="Unassembled WGS sequence"/>
</dbReference>
<keyword evidence="2" id="KW-0624">Polysaccharide degradation</keyword>
<evidence type="ECO:0000313" key="9">
    <source>
        <dbReference type="Proteomes" id="UP000476176"/>
    </source>
</evidence>
<dbReference type="GO" id="GO:0008810">
    <property type="term" value="F:cellulase activity"/>
    <property type="evidence" value="ECO:0007669"/>
    <property type="project" value="InterPro"/>
</dbReference>
<reference evidence="5 7" key="1">
    <citation type="submission" date="2018-08" db="EMBL/GenBank/DDBJ databases">
        <title>Genomic investigation of the strawberry pathogen Phytophthora fragariae indicates pathogenicity is determined by transcriptional variation in three key races.</title>
        <authorList>
            <person name="Adams T.M."/>
            <person name="Armitage A.D."/>
            <person name="Sobczyk M.K."/>
            <person name="Bates H.J."/>
            <person name="Dunwell J.M."/>
            <person name="Nellist C.F."/>
            <person name="Harrison R.J."/>
        </authorList>
    </citation>
    <scope>NUCLEOTIDE SEQUENCE [LARGE SCALE GENOMIC DNA]</scope>
    <source>
        <strain evidence="6 9">BC-23</strain>
        <strain evidence="5 7">NOV-27</strain>
        <strain evidence="4 8">SCRP245</strain>
    </source>
</reference>
<evidence type="ECO:0000313" key="8">
    <source>
        <dbReference type="Proteomes" id="UP000460718"/>
    </source>
</evidence>
<feature type="region of interest" description="Disordered" evidence="3">
    <location>
        <begin position="105"/>
        <end position="140"/>
    </location>
</feature>
<dbReference type="InterPro" id="IPR013320">
    <property type="entry name" value="ConA-like_dom_sf"/>
</dbReference>
<proteinExistence type="inferred from homology"/>
<dbReference type="OrthoDB" id="89349at2759"/>
<dbReference type="InterPro" id="IPR002594">
    <property type="entry name" value="GH12"/>
</dbReference>
<accession>A0A6A3YEB6</accession>
<feature type="compositionally biased region" description="Low complexity" evidence="3">
    <location>
        <begin position="108"/>
        <end position="126"/>
    </location>
</feature>
<dbReference type="Pfam" id="PF01670">
    <property type="entry name" value="Glyco_hydro_12"/>
    <property type="match status" value="1"/>
</dbReference>
<evidence type="ECO:0000313" key="6">
    <source>
        <dbReference type="EMBL" id="KAE9240236.1"/>
    </source>
</evidence>
<dbReference type="EMBL" id="QXGC01000331">
    <property type="protein sequence ID" value="KAE9240236.1"/>
    <property type="molecule type" value="Genomic_DNA"/>
</dbReference>
<evidence type="ECO:0000313" key="7">
    <source>
        <dbReference type="Proteomes" id="UP000433483"/>
    </source>
</evidence>